<accession>A0ABT6XDP3</accession>
<reference evidence="1 2" key="1">
    <citation type="submission" date="2023-05" db="EMBL/GenBank/DDBJ databases">
        <title>Lysobacter sp. strain LF1 Genome sequencing and assembly.</title>
        <authorList>
            <person name="Jung Y."/>
        </authorList>
    </citation>
    <scope>NUCLEOTIDE SEQUENCE [LARGE SCALE GENOMIC DNA]</scope>
    <source>
        <strain evidence="1 2">LF1</strain>
    </source>
</reference>
<name>A0ABT6XDP3_9GAMM</name>
<protein>
    <recommendedName>
        <fullName evidence="3">Lipase</fullName>
    </recommendedName>
</protein>
<dbReference type="SUPFAM" id="SSF53474">
    <property type="entry name" value="alpha/beta-Hydrolases"/>
    <property type="match status" value="1"/>
</dbReference>
<dbReference type="EMBL" id="JASGBI010000001">
    <property type="protein sequence ID" value="MDI9238243.1"/>
    <property type="molecule type" value="Genomic_DNA"/>
</dbReference>
<sequence>MSLGTLDRAYLSKDAYNDRSREASATNAKDKEVMIGGRAYEVFAYVSKPSGYQATAYRELPDGEVVIANRGTEFNLLSPQFMHDVVRADGGMVAKAANVQAQDAIAFAGQVVAKVKGNAESEGYPTPLITAVGHSLGGTDAQIQAHHLGIRAETFNAYGAAELAIMQGPPKPGAHAVNHMDAADFVSAAARQYGEVRVYATEADLAHLRRQDYGMAPYRPEVPALSSPTTDIARWFTQPDPVGAALSGHGIAAHGIATMAPDRLGGASVLSQENRHRYEENRTLVDAYRNDIRELRQGISAHANQWPRAADAAGWSAQQAAGAMEATGHVLSAMQAVREAPIRVGLAATERVQELARDARDLIPPPRSSSGLLFTPADHARPLDTETIQDSTRHFLRDAPHSPKAPREPLTYLDPAHPIHPLYSELRNKLPADVSNEKVAELTLAAREGGVRPGQVESVHVHDGKAWVLGTGLFDGVIDLRTPAPPIAETMQKSEAFEQRHQAQVEQWRMQEQQRNSHSHGRSM</sequence>
<dbReference type="RefSeq" id="WP_283211719.1">
    <property type="nucleotide sequence ID" value="NZ_JASGBI010000001.1"/>
</dbReference>
<dbReference type="Proteomes" id="UP001321580">
    <property type="component" value="Unassembled WGS sequence"/>
</dbReference>
<gene>
    <name evidence="1" type="ORF">QLQ15_04875</name>
</gene>
<evidence type="ECO:0008006" key="3">
    <source>
        <dbReference type="Google" id="ProtNLM"/>
    </source>
</evidence>
<evidence type="ECO:0000313" key="1">
    <source>
        <dbReference type="EMBL" id="MDI9238243.1"/>
    </source>
</evidence>
<comment type="caution">
    <text evidence="1">The sequence shown here is derived from an EMBL/GenBank/DDBJ whole genome shotgun (WGS) entry which is preliminary data.</text>
</comment>
<dbReference type="InterPro" id="IPR029058">
    <property type="entry name" value="AB_hydrolase_fold"/>
</dbReference>
<dbReference type="Gene3D" id="3.40.50.1820">
    <property type="entry name" value="alpha/beta hydrolase"/>
    <property type="match status" value="1"/>
</dbReference>
<organism evidence="1 2">
    <name type="scientific">Lysobacter stagni</name>
    <dbReference type="NCBI Taxonomy" id="3045172"/>
    <lineage>
        <taxon>Bacteria</taxon>
        <taxon>Pseudomonadati</taxon>
        <taxon>Pseudomonadota</taxon>
        <taxon>Gammaproteobacteria</taxon>
        <taxon>Lysobacterales</taxon>
        <taxon>Lysobacteraceae</taxon>
        <taxon>Lysobacter</taxon>
    </lineage>
</organism>
<keyword evidence="2" id="KW-1185">Reference proteome</keyword>
<proteinExistence type="predicted"/>
<evidence type="ECO:0000313" key="2">
    <source>
        <dbReference type="Proteomes" id="UP001321580"/>
    </source>
</evidence>